<dbReference type="PANTHER" id="PTHR30570:SF1">
    <property type="entry name" value="PHOSPHATE-BINDING PROTEIN PSTS"/>
    <property type="match status" value="1"/>
</dbReference>
<dbReference type="Gene3D" id="3.40.190.10">
    <property type="entry name" value="Periplasmic binding protein-like II"/>
    <property type="match status" value="2"/>
</dbReference>
<dbReference type="InterPro" id="IPR050811">
    <property type="entry name" value="Phosphate_ABC_transporter"/>
</dbReference>
<comment type="caution">
    <text evidence="6">The sequence shown here is derived from an EMBL/GenBank/DDBJ whole genome shotgun (WGS) entry which is preliminary data.</text>
</comment>
<reference evidence="6" key="1">
    <citation type="submission" date="2022-08" db="EMBL/GenBank/DDBJ databases">
        <title>Novel Bdellovibrio Species Isolated from Svalbard: Designation Bdellovibrio svalbardensis.</title>
        <authorList>
            <person name="Mitchell R.J."/>
            <person name="Choi S.Y."/>
        </authorList>
    </citation>
    <scope>NUCLEOTIDE SEQUENCE</scope>
    <source>
        <strain evidence="6">PAP01</strain>
    </source>
</reference>
<keyword evidence="3 4" id="KW-0732">Signal</keyword>
<dbReference type="SUPFAM" id="SSF53850">
    <property type="entry name" value="Periplasmic binding protein-like II"/>
    <property type="match status" value="1"/>
</dbReference>
<evidence type="ECO:0000256" key="2">
    <source>
        <dbReference type="ARBA" id="ARBA00022448"/>
    </source>
</evidence>
<dbReference type="InterPro" id="IPR024370">
    <property type="entry name" value="PBP_domain"/>
</dbReference>
<sequence length="329" mass="36104">MKIVLSSLLVLASLSAKAENLIKIDGSSTVFPITEAVSEEFQTFSKGATKVTVGVSGTGGGFKKFCRGETDVQDASRPITKEEMAACRTSKITYFELPIAFDAIAIVVNPKNNWVTEITTEELKKMWEPAAQGKIMTWKQVNAKWPDEKLTLFGASTDNGTFDYFTEAIVEKAKSSRGDYTASVDHNTRVMGVNSAKGALGYIPYAYYISNKDKLKLLGVVGGAKAPSKKAVLPNEQTVISGNYFPLSRPIFIYVNQASMKKPEVKQYVEFYIEKAGEMAKQVQYIPLPAKAYTTAKEHLKKQKLGTVFGGEAQVGLTIDQILKKEATF</sequence>
<protein>
    <recommendedName>
        <fullName evidence="4">Phosphate-binding protein</fullName>
    </recommendedName>
</protein>
<evidence type="ECO:0000313" key="6">
    <source>
        <dbReference type="EMBL" id="MDG0817896.1"/>
    </source>
</evidence>
<organism evidence="6 7">
    <name type="scientific">Bdellovibrio svalbardensis</name>
    <dbReference type="NCBI Taxonomy" id="2972972"/>
    <lineage>
        <taxon>Bacteria</taxon>
        <taxon>Pseudomonadati</taxon>
        <taxon>Bdellovibrionota</taxon>
        <taxon>Bdellovibrionia</taxon>
        <taxon>Bdellovibrionales</taxon>
        <taxon>Pseudobdellovibrionaceae</taxon>
        <taxon>Bdellovibrio</taxon>
    </lineage>
</organism>
<evidence type="ECO:0000256" key="3">
    <source>
        <dbReference type="ARBA" id="ARBA00022729"/>
    </source>
</evidence>
<evidence type="ECO:0000259" key="5">
    <source>
        <dbReference type="Pfam" id="PF12849"/>
    </source>
</evidence>
<dbReference type="NCBIfam" id="TIGR02136">
    <property type="entry name" value="ptsS_2"/>
    <property type="match status" value="1"/>
</dbReference>
<dbReference type="PANTHER" id="PTHR30570">
    <property type="entry name" value="PERIPLASMIC PHOSPHATE BINDING COMPONENT OF PHOSPHATE ABC TRANSPORTER"/>
    <property type="match status" value="1"/>
</dbReference>
<comment type="function">
    <text evidence="4">Involved in the system for phosphate transport across the cytoplasmic membrane.</text>
</comment>
<dbReference type="EMBL" id="JANRMI010000005">
    <property type="protein sequence ID" value="MDG0817896.1"/>
    <property type="molecule type" value="Genomic_DNA"/>
</dbReference>
<dbReference type="Pfam" id="PF12849">
    <property type="entry name" value="PBP_like_2"/>
    <property type="match status" value="1"/>
</dbReference>
<feature type="signal peptide" evidence="4">
    <location>
        <begin position="1"/>
        <end position="18"/>
    </location>
</feature>
<feature type="domain" description="PBP" evidence="5">
    <location>
        <begin position="16"/>
        <end position="273"/>
    </location>
</feature>
<keyword evidence="2 4" id="KW-0813">Transport</keyword>
<keyword evidence="4" id="KW-0592">Phosphate transport</keyword>
<name>A0ABT6DMM0_9BACT</name>
<dbReference type="RefSeq" id="WP_277579372.1">
    <property type="nucleotide sequence ID" value="NZ_JANRMI010000005.1"/>
</dbReference>
<evidence type="ECO:0000256" key="1">
    <source>
        <dbReference type="ARBA" id="ARBA00008725"/>
    </source>
</evidence>
<proteinExistence type="inferred from homology"/>
<dbReference type="CDD" id="cd13654">
    <property type="entry name" value="PBP2_phosphate_like_2"/>
    <property type="match status" value="1"/>
</dbReference>
<gene>
    <name evidence="6" type="ORF">NWE73_16055</name>
</gene>
<dbReference type="Proteomes" id="UP001152321">
    <property type="component" value="Unassembled WGS sequence"/>
</dbReference>
<accession>A0ABT6DMM0</accession>
<evidence type="ECO:0000256" key="4">
    <source>
        <dbReference type="RuleBase" id="RU367119"/>
    </source>
</evidence>
<evidence type="ECO:0000313" key="7">
    <source>
        <dbReference type="Proteomes" id="UP001152321"/>
    </source>
</evidence>
<feature type="chain" id="PRO_5045013792" description="Phosphate-binding protein" evidence="4">
    <location>
        <begin position="19"/>
        <end position="329"/>
    </location>
</feature>
<dbReference type="InterPro" id="IPR011862">
    <property type="entry name" value="Phos-bd"/>
</dbReference>
<comment type="similarity">
    <text evidence="1 4">Belongs to the PstS family.</text>
</comment>
<keyword evidence="7" id="KW-1185">Reference proteome</keyword>